<name>A0ABP6L8H6_9ACTN</name>
<keyword evidence="6" id="KW-1185">Reference proteome</keyword>
<evidence type="ECO:0000256" key="3">
    <source>
        <dbReference type="SAM" id="SignalP"/>
    </source>
</evidence>
<proteinExistence type="predicted"/>
<evidence type="ECO:0000256" key="2">
    <source>
        <dbReference type="SAM" id="Phobius"/>
    </source>
</evidence>
<dbReference type="EMBL" id="BAAAVS010000019">
    <property type="protein sequence ID" value="GAA3031436.1"/>
    <property type="molecule type" value="Genomic_DNA"/>
</dbReference>
<keyword evidence="2" id="KW-0812">Transmembrane</keyword>
<feature type="signal peptide" evidence="3">
    <location>
        <begin position="1"/>
        <end position="32"/>
    </location>
</feature>
<dbReference type="SUPFAM" id="SSF53300">
    <property type="entry name" value="vWA-like"/>
    <property type="match status" value="1"/>
</dbReference>
<evidence type="ECO:0000259" key="4">
    <source>
        <dbReference type="PROSITE" id="PS50234"/>
    </source>
</evidence>
<protein>
    <submittedName>
        <fullName evidence="5">VWA domain-containing protein</fullName>
    </submittedName>
</protein>
<gene>
    <name evidence="5" type="ORF">GCM10010528_10780</name>
</gene>
<feature type="domain" description="VWFA" evidence="4">
    <location>
        <begin position="53"/>
        <end position="287"/>
    </location>
</feature>
<feature type="compositionally biased region" description="Pro residues" evidence="1">
    <location>
        <begin position="894"/>
        <end position="911"/>
    </location>
</feature>
<keyword evidence="2" id="KW-1133">Transmembrane helix</keyword>
<sequence>MVRSTVARWCAALALAVLFAPLGLLVGAAAHAEPADAAVSRFASCVAGQKSGQVLFLIDESLSLQKSDPKAARVAAAKELARQLQLASDRDAAQLDVSIAAFSDSYRVITDWTALGNDSMGAVTDGLAKLETSNTGRDTDYATALTSAAASLAAKRKPNAAPGCQMIVWFTDGALDFDYQNRGQVDKEFAPGQQLNSPADRDAMKKAAESSICRPGGVADQLRSSGVITVAIGLDAQSRAADFNLLQAIATGAAPGGRTCGTVTEPVPGAFYRVTDMDGLLRAFALIGGGAGIETKRGACARNRVCEDAKHRFVLDKSVSSVSIFADATTPGLTPVIVAPDGSEHRLDAGKPGKIDVGGAAITYSSPSDKSVSIEMSSTDAAKWRGVWALVFVSPEASVSAQTQSNIRIYGDLAPAWPGNGNTKLRSGDKAAPFFFVVTNKKGQTVAVEDLPGTVSFSAELVTRAGRTIPVAADVPKNKLTQKRTADLAGVAPGAATLHMTLAVTTAPARDAKGKLVAGTPLVPKGVDLPVTINPPAGYPQVPARVDFGTVTGAGEASAPLPVDGSGCVWVAPQGATKVQAAPSGADGLTVTSTATSRENCVKSAGDGTTTSLPLTLHVPNQARGTASGTVTVMVAKADGAGQPQAMDVQFSAILAKKQDTANTILGVLAALLLGPLVPLGLAYLAKWWTARIPARSLRAEAIAVTVSGSSILRAGEPFAFRDNDFVRMVPGTARPSRHLDLGPGGVLDTRVGRSPFGTGFVVASAPGMVGAAGKTGDTFGPAPDAKLPLNVHNRWFVLHNPSGSPDQATVVVLVGDDAGRATVERFAEEITESLGAVLATLRQQAGAAAATSDPADPFGGAGGYGGRADPFSAGPPAPGPGSFGPPRHTGPAPRGPAPSSPGHGGPPPGGPAAGGPAPGWAGPPPRDYNPFQN</sequence>
<evidence type="ECO:0000313" key="6">
    <source>
        <dbReference type="Proteomes" id="UP001501035"/>
    </source>
</evidence>
<keyword evidence="2" id="KW-0472">Membrane</keyword>
<reference evidence="6" key="1">
    <citation type="journal article" date="2019" name="Int. J. Syst. Evol. Microbiol.">
        <title>The Global Catalogue of Microorganisms (GCM) 10K type strain sequencing project: providing services to taxonomists for standard genome sequencing and annotation.</title>
        <authorList>
            <consortium name="The Broad Institute Genomics Platform"/>
            <consortium name="The Broad Institute Genome Sequencing Center for Infectious Disease"/>
            <person name="Wu L."/>
            <person name="Ma J."/>
        </authorList>
    </citation>
    <scope>NUCLEOTIDE SEQUENCE [LARGE SCALE GENOMIC DNA]</scope>
    <source>
        <strain evidence="6">JCM 14234</strain>
    </source>
</reference>
<keyword evidence="3" id="KW-0732">Signal</keyword>
<dbReference type="InterPro" id="IPR036465">
    <property type="entry name" value="vWFA_dom_sf"/>
</dbReference>
<feature type="transmembrane region" description="Helical" evidence="2">
    <location>
        <begin position="665"/>
        <end position="686"/>
    </location>
</feature>
<evidence type="ECO:0000313" key="5">
    <source>
        <dbReference type="EMBL" id="GAA3031436.1"/>
    </source>
</evidence>
<accession>A0ABP6L8H6</accession>
<feature type="compositionally biased region" description="Low complexity" evidence="1">
    <location>
        <begin position="849"/>
        <end position="859"/>
    </location>
</feature>
<dbReference type="Gene3D" id="3.40.50.410">
    <property type="entry name" value="von Willebrand factor, type A domain"/>
    <property type="match status" value="1"/>
</dbReference>
<dbReference type="PROSITE" id="PS50234">
    <property type="entry name" value="VWFA"/>
    <property type="match status" value="1"/>
</dbReference>
<dbReference type="InterPro" id="IPR002035">
    <property type="entry name" value="VWF_A"/>
</dbReference>
<organism evidence="5 6">
    <name type="scientific">Gordonia defluvii</name>
    <dbReference type="NCBI Taxonomy" id="283718"/>
    <lineage>
        <taxon>Bacteria</taxon>
        <taxon>Bacillati</taxon>
        <taxon>Actinomycetota</taxon>
        <taxon>Actinomycetes</taxon>
        <taxon>Mycobacteriales</taxon>
        <taxon>Gordoniaceae</taxon>
        <taxon>Gordonia</taxon>
    </lineage>
</organism>
<evidence type="ECO:0000256" key="1">
    <source>
        <dbReference type="SAM" id="MobiDB-lite"/>
    </source>
</evidence>
<feature type="region of interest" description="Disordered" evidence="1">
    <location>
        <begin position="849"/>
        <end position="934"/>
    </location>
</feature>
<comment type="caution">
    <text evidence="5">The sequence shown here is derived from an EMBL/GenBank/DDBJ whole genome shotgun (WGS) entry which is preliminary data.</text>
</comment>
<dbReference type="Proteomes" id="UP001501035">
    <property type="component" value="Unassembled WGS sequence"/>
</dbReference>
<dbReference type="Pfam" id="PF13519">
    <property type="entry name" value="VWA_2"/>
    <property type="match status" value="1"/>
</dbReference>
<feature type="chain" id="PRO_5046534042" evidence="3">
    <location>
        <begin position="33"/>
        <end position="934"/>
    </location>
</feature>
<dbReference type="RefSeq" id="WP_290707777.1">
    <property type="nucleotide sequence ID" value="NZ_BAAAVS010000019.1"/>
</dbReference>